<keyword evidence="1" id="KW-0472">Membrane</keyword>
<evidence type="ECO:0000256" key="1">
    <source>
        <dbReference type="SAM" id="Phobius"/>
    </source>
</evidence>
<keyword evidence="3" id="KW-1185">Reference proteome</keyword>
<evidence type="ECO:0000313" key="2">
    <source>
        <dbReference type="EMBL" id="SDK36875.1"/>
    </source>
</evidence>
<dbReference type="NCBIfam" id="TIGR02229">
    <property type="entry name" value="caa3_sub_IV"/>
    <property type="match status" value="1"/>
</dbReference>
<dbReference type="Proteomes" id="UP000199305">
    <property type="component" value="Unassembled WGS sequence"/>
</dbReference>
<keyword evidence="1" id="KW-0812">Transmembrane</keyword>
<feature type="transmembrane region" description="Helical" evidence="1">
    <location>
        <begin position="63"/>
        <end position="81"/>
    </location>
</feature>
<organism evidence="2 3">
    <name type="scientific">Microbulbifer yueqingensis</name>
    <dbReference type="NCBI Taxonomy" id="658219"/>
    <lineage>
        <taxon>Bacteria</taxon>
        <taxon>Pseudomonadati</taxon>
        <taxon>Pseudomonadota</taxon>
        <taxon>Gammaproteobacteria</taxon>
        <taxon>Cellvibrionales</taxon>
        <taxon>Microbulbiferaceae</taxon>
        <taxon>Microbulbifer</taxon>
    </lineage>
</organism>
<dbReference type="EMBL" id="FNFH01000004">
    <property type="protein sequence ID" value="SDK36875.1"/>
    <property type="molecule type" value="Genomic_DNA"/>
</dbReference>
<accession>A0A1G9BDG0</accession>
<protein>
    <submittedName>
        <fullName evidence="2">Cytochrome c oxidase subunit 4</fullName>
    </submittedName>
</protein>
<reference evidence="3" key="1">
    <citation type="submission" date="2016-10" db="EMBL/GenBank/DDBJ databases">
        <authorList>
            <person name="Varghese N."/>
            <person name="Submissions S."/>
        </authorList>
    </citation>
    <scope>NUCLEOTIDE SEQUENCE [LARGE SCALE GENOMIC DNA]</scope>
    <source>
        <strain evidence="3">CGMCC 1.10658</strain>
    </source>
</reference>
<dbReference type="AlphaFoldDB" id="A0A1G9BDG0"/>
<feature type="transmembrane region" description="Helical" evidence="1">
    <location>
        <begin position="33"/>
        <end position="51"/>
    </location>
</feature>
<gene>
    <name evidence="2" type="ORF">SAMN05216212_2182</name>
</gene>
<sequence>MNYRSAILCWLALLALLAATLAAAMLGNTALRYTLHLSCAVAMAALVMIVFMRLRSAGQMLRLVAVAGLLWIALLIMLSMADVLTR</sequence>
<proteinExistence type="predicted"/>
<dbReference type="RefSeq" id="WP_175453091.1">
    <property type="nucleotide sequence ID" value="NZ_FNFH01000004.1"/>
</dbReference>
<dbReference type="STRING" id="658219.SAMN05216212_2182"/>
<keyword evidence="1" id="KW-1133">Transmembrane helix</keyword>
<name>A0A1G9BDG0_9GAMM</name>
<evidence type="ECO:0000313" key="3">
    <source>
        <dbReference type="Proteomes" id="UP000199305"/>
    </source>
</evidence>
<dbReference type="InterPro" id="IPR011743">
    <property type="entry name" value="Caa3_sub_IV"/>
</dbReference>